<dbReference type="RefSeq" id="WP_055159065.1">
    <property type="nucleotide sequence ID" value="NZ_CAUFXF010000013.1"/>
</dbReference>
<gene>
    <name evidence="1" type="ORF">ERS852456_01588</name>
</gene>
<accession>A0A174C694</accession>
<organism evidence="1 2">
    <name type="scientific">[Ruminococcus] torques</name>
    <dbReference type="NCBI Taxonomy" id="33039"/>
    <lineage>
        <taxon>Bacteria</taxon>
        <taxon>Bacillati</taxon>
        <taxon>Bacillota</taxon>
        <taxon>Clostridia</taxon>
        <taxon>Lachnospirales</taxon>
        <taxon>Lachnospiraceae</taxon>
        <taxon>Mediterraneibacter</taxon>
    </lineage>
</organism>
<protein>
    <submittedName>
        <fullName evidence="1">Uncharacterized protein</fullName>
    </submittedName>
</protein>
<sequence length="64" mass="7575">MDVKVKKDAEEEMNCILDLLEEWCLKYDQDYANAVVLVKHDQITSWGSIGNHEDFDVYRTKERP</sequence>
<evidence type="ECO:0000313" key="1">
    <source>
        <dbReference type="EMBL" id="CUO09031.1"/>
    </source>
</evidence>
<name>A0A174C694_9FIRM</name>
<dbReference type="EMBL" id="CYZO01000018">
    <property type="protein sequence ID" value="CUO09031.1"/>
    <property type="molecule type" value="Genomic_DNA"/>
</dbReference>
<reference evidence="1 2" key="1">
    <citation type="submission" date="2015-09" db="EMBL/GenBank/DDBJ databases">
        <authorList>
            <consortium name="Pathogen Informatics"/>
        </authorList>
    </citation>
    <scope>NUCLEOTIDE SEQUENCE [LARGE SCALE GENOMIC DNA]</scope>
    <source>
        <strain evidence="1 2">2789STDY5834841</strain>
    </source>
</reference>
<dbReference type="AlphaFoldDB" id="A0A174C694"/>
<evidence type="ECO:0000313" key="2">
    <source>
        <dbReference type="Proteomes" id="UP000095787"/>
    </source>
</evidence>
<proteinExistence type="predicted"/>
<dbReference type="Proteomes" id="UP000095787">
    <property type="component" value="Unassembled WGS sequence"/>
</dbReference>